<organism evidence="4 6">
    <name type="scientific">Legionella adelaidensis</name>
    <dbReference type="NCBI Taxonomy" id="45056"/>
    <lineage>
        <taxon>Bacteria</taxon>
        <taxon>Pseudomonadati</taxon>
        <taxon>Pseudomonadota</taxon>
        <taxon>Gammaproteobacteria</taxon>
        <taxon>Legionellales</taxon>
        <taxon>Legionellaceae</taxon>
        <taxon>Legionella</taxon>
    </lineage>
</organism>
<sequence length="550" mass="60356">MGQVILIHANCHNETAKGDYAFAGSLARDMMQEIRLEGKTDVDIVLISSLSGVRNFEFLYGAPIDGRLSVDGFSIGLSSLETLDPLENTVVAFIDANRCKYAPSELVKRVISPECKFLFVGNAHQPAYGSYLEKLAYNRQVAYDQPGLYDLFNSDDFLVASAGFGADRLGLPFIQSAGELKLSREGDEVIPKRVYGFMYLAAVQGQKDYQLITQYIKLTGLQEYLLVGNFASNASEIQKEYESDATLDTSLAYPKITFHQSLPHGTMRQAVARSAPVVLATGVASTIEALKDGKLTYYQDFTHNAEFVASFLVAIKSLISTDSGLFGAMPQMLTDLATLLFADKPLSKKDMHKTHELLNISTISSRLIEMNQKVIDKASGKIAPRLLGFINAQRSTTAQEQLASVCYSLRKPTEVLCPVYDQALRRAAAWGKLLELKTLVKYMKTDDLNKIDPASQRSALHWATISRNFDCAAILVRAHCALDLKDKDGKTPLHYAVAVGDRNLIQLYVRAGASVDIYDNTNLTPGECTSDSDVKAFLTSKGTESRIGGG</sequence>
<dbReference type="PROSITE" id="PS50297">
    <property type="entry name" value="ANK_REP_REGION"/>
    <property type="match status" value="1"/>
</dbReference>
<dbReference type="RefSeq" id="WP_058462760.1">
    <property type="nucleotide sequence ID" value="NZ_CAAAHS010000013.1"/>
</dbReference>
<geneLocation type="plasmid" evidence="5 7">
    <name>13</name>
</geneLocation>
<dbReference type="PATRIC" id="fig|45056.6.peg.1739"/>
<proteinExistence type="predicted"/>
<dbReference type="Proteomes" id="UP000054859">
    <property type="component" value="Unassembled WGS sequence"/>
</dbReference>
<keyword evidence="1" id="KW-0677">Repeat</keyword>
<evidence type="ECO:0000313" key="4">
    <source>
        <dbReference type="EMBL" id="KTC65005.1"/>
    </source>
</evidence>
<dbReference type="SMART" id="SM00248">
    <property type="entry name" value="ANK"/>
    <property type="match status" value="2"/>
</dbReference>
<evidence type="ECO:0000256" key="1">
    <source>
        <dbReference type="ARBA" id="ARBA00022737"/>
    </source>
</evidence>
<evidence type="ECO:0000256" key="3">
    <source>
        <dbReference type="PROSITE-ProRule" id="PRU00023"/>
    </source>
</evidence>
<evidence type="ECO:0000256" key="2">
    <source>
        <dbReference type="ARBA" id="ARBA00023043"/>
    </source>
</evidence>
<keyword evidence="2 3" id="KW-0040">ANK repeat</keyword>
<evidence type="ECO:0000313" key="5">
    <source>
        <dbReference type="EMBL" id="VEH85315.1"/>
    </source>
</evidence>
<dbReference type="InterPro" id="IPR002110">
    <property type="entry name" value="Ankyrin_rpt"/>
</dbReference>
<evidence type="ECO:0000313" key="6">
    <source>
        <dbReference type="Proteomes" id="UP000054859"/>
    </source>
</evidence>
<evidence type="ECO:0000313" key="7">
    <source>
        <dbReference type="Proteomes" id="UP000281170"/>
    </source>
</evidence>
<accession>A0A0W0R1U8</accession>
<dbReference type="InterPro" id="IPR036770">
    <property type="entry name" value="Ankyrin_rpt-contain_sf"/>
</dbReference>
<dbReference type="PANTHER" id="PTHR24171">
    <property type="entry name" value="ANKYRIN REPEAT DOMAIN-CONTAINING PROTEIN 39-RELATED"/>
    <property type="match status" value="1"/>
</dbReference>
<keyword evidence="5" id="KW-0614">Plasmid</keyword>
<protein>
    <submittedName>
        <fullName evidence="4">Ankyrin-repeat containing protein, substrate of the Dot/Icm secretion system</fullName>
    </submittedName>
    <submittedName>
        <fullName evidence="5">Ankyrin-repeat containing protein. Substrate of the Dot/Icm secretion system</fullName>
    </submittedName>
</protein>
<dbReference type="AlphaFoldDB" id="A0A0W0R1U8"/>
<keyword evidence="6" id="KW-1185">Reference proteome</keyword>
<dbReference type="Proteomes" id="UP000281170">
    <property type="component" value="Plasmid 13"/>
</dbReference>
<dbReference type="SUPFAM" id="SSF48403">
    <property type="entry name" value="Ankyrin repeat"/>
    <property type="match status" value="1"/>
</dbReference>
<dbReference type="PROSITE" id="PS50088">
    <property type="entry name" value="ANK_REPEAT"/>
    <property type="match status" value="1"/>
</dbReference>
<name>A0A0W0R1U8_9GAMM</name>
<dbReference type="InterPro" id="IPR050018">
    <property type="entry name" value="T4SS_AnkY"/>
</dbReference>
<gene>
    <name evidence="4" type="primary">legA</name>
    <name evidence="5" type="synonym">AnkY</name>
    <name evidence="4" type="ORF">Lade_1685</name>
    <name evidence="5" type="ORF">NCTC12735_00942</name>
</gene>
<dbReference type="STRING" id="45056.Lade_1685"/>
<dbReference type="OrthoDB" id="5642684at2"/>
<reference evidence="4 6" key="1">
    <citation type="submission" date="2015-11" db="EMBL/GenBank/DDBJ databases">
        <title>Identification of large and diverse effector repertoires of 38 Legionella species.</title>
        <authorList>
            <person name="Burstein D."/>
            <person name="Amaro F."/>
            <person name="Zusman T."/>
            <person name="Lifshitz Z."/>
            <person name="Cohen O."/>
            <person name="Gilbert J.A."/>
            <person name="Pupko T."/>
            <person name="Shuman H.A."/>
            <person name="Segal G."/>
        </authorList>
    </citation>
    <scope>NUCLEOTIDE SEQUENCE [LARGE SCALE GENOMIC DNA]</scope>
    <source>
        <strain evidence="4 6">1762-AUS-E</strain>
    </source>
</reference>
<dbReference type="Gene3D" id="1.25.40.20">
    <property type="entry name" value="Ankyrin repeat-containing domain"/>
    <property type="match status" value="1"/>
</dbReference>
<feature type="repeat" description="ANK" evidence="3">
    <location>
        <begin position="488"/>
        <end position="520"/>
    </location>
</feature>
<dbReference type="Pfam" id="PF12796">
    <property type="entry name" value="Ank_2"/>
    <property type="match status" value="1"/>
</dbReference>
<dbReference type="EMBL" id="LR134422">
    <property type="protein sequence ID" value="VEH85315.1"/>
    <property type="molecule type" value="Genomic_DNA"/>
</dbReference>
<dbReference type="KEGG" id="ladl:NCTC12735_00942"/>
<dbReference type="EMBL" id="LNKA01000011">
    <property type="protein sequence ID" value="KTC65005.1"/>
    <property type="molecule type" value="Genomic_DNA"/>
</dbReference>
<dbReference type="NCBIfam" id="NF043029">
    <property type="entry name" value="T4SS_AnkY"/>
    <property type="match status" value="1"/>
</dbReference>
<reference evidence="5 7" key="2">
    <citation type="submission" date="2018-12" db="EMBL/GenBank/DDBJ databases">
        <authorList>
            <consortium name="Pathogen Informatics"/>
        </authorList>
    </citation>
    <scope>NUCLEOTIDE SEQUENCE [LARGE SCALE GENOMIC DNA]</scope>
    <source>
        <strain evidence="5 7">NCTC12735</strain>
        <plasmid evidence="7">13</plasmid>
    </source>
</reference>